<accession>A0A2U3LB59</accession>
<evidence type="ECO:0000313" key="3">
    <source>
        <dbReference type="Proteomes" id="UP000238916"/>
    </source>
</evidence>
<reference evidence="3" key="1">
    <citation type="submission" date="2018-02" db="EMBL/GenBank/DDBJ databases">
        <authorList>
            <person name="Hausmann B."/>
        </authorList>
    </citation>
    <scope>NUCLEOTIDE SEQUENCE [LARGE SCALE GENOMIC DNA]</scope>
    <source>
        <strain evidence="3">Peat soil MAG SbF1</strain>
    </source>
</reference>
<gene>
    <name evidence="2" type="ORF">SBF1_4340002</name>
</gene>
<keyword evidence="1" id="KW-0472">Membrane</keyword>
<proteinExistence type="predicted"/>
<sequence length="111" mass="11894">MRNLTAVTLFSNVGTFIIYGMTNLISMIAFMKHPSQNKISHVLVPILGFIANIGMLVAVFYLGILGGGDTKIAAMEAILATAVWTVVGILYLAKNSRALGRKIISSHSSAR</sequence>
<name>A0A2U3LB59_9FIRM</name>
<keyword evidence="1" id="KW-1133">Transmembrane helix</keyword>
<dbReference type="EMBL" id="OMOF01000373">
    <property type="protein sequence ID" value="SPF49157.1"/>
    <property type="molecule type" value="Genomic_DNA"/>
</dbReference>
<evidence type="ECO:0000313" key="2">
    <source>
        <dbReference type="EMBL" id="SPF49157.1"/>
    </source>
</evidence>
<protein>
    <submittedName>
        <fullName evidence="2">Amino acid transporter</fullName>
    </submittedName>
</protein>
<feature type="transmembrane region" description="Helical" evidence="1">
    <location>
        <begin position="42"/>
        <end position="66"/>
    </location>
</feature>
<evidence type="ECO:0000256" key="1">
    <source>
        <dbReference type="SAM" id="Phobius"/>
    </source>
</evidence>
<organism evidence="2 3">
    <name type="scientific">Candidatus Desulfosporosinus infrequens</name>
    <dbReference type="NCBI Taxonomy" id="2043169"/>
    <lineage>
        <taxon>Bacteria</taxon>
        <taxon>Bacillati</taxon>
        <taxon>Bacillota</taxon>
        <taxon>Clostridia</taxon>
        <taxon>Eubacteriales</taxon>
        <taxon>Desulfitobacteriaceae</taxon>
        <taxon>Desulfosporosinus</taxon>
    </lineage>
</organism>
<feature type="transmembrane region" description="Helical" evidence="1">
    <location>
        <begin position="6"/>
        <end position="30"/>
    </location>
</feature>
<dbReference type="Gene3D" id="1.20.1740.10">
    <property type="entry name" value="Amino acid/polyamine transporter I"/>
    <property type="match status" value="1"/>
</dbReference>
<dbReference type="AlphaFoldDB" id="A0A2U3LB59"/>
<feature type="transmembrane region" description="Helical" evidence="1">
    <location>
        <begin position="72"/>
        <end position="93"/>
    </location>
</feature>
<keyword evidence="1" id="KW-0812">Transmembrane</keyword>
<dbReference type="Proteomes" id="UP000238916">
    <property type="component" value="Unassembled WGS sequence"/>
</dbReference>